<dbReference type="AlphaFoldDB" id="F7ZB86"/>
<dbReference type="EMBL" id="CP002623">
    <property type="protein sequence ID" value="AEI93079.1"/>
    <property type="molecule type" value="Genomic_DNA"/>
</dbReference>
<protein>
    <recommendedName>
        <fullName evidence="4">EamA domain-containing protein</fullName>
    </recommendedName>
</protein>
<dbReference type="RefSeq" id="WP_013961017.1">
    <property type="nucleotide sequence ID" value="NC_015730.1"/>
</dbReference>
<evidence type="ECO:0000313" key="3">
    <source>
        <dbReference type="Proteomes" id="UP000001353"/>
    </source>
</evidence>
<keyword evidence="1" id="KW-1133">Transmembrane helix</keyword>
<keyword evidence="3" id="KW-1185">Reference proteome</keyword>
<keyword evidence="1" id="KW-0472">Membrane</keyword>
<name>F7ZB86_ROSLO</name>
<reference evidence="2 3" key="1">
    <citation type="journal article" date="2011" name="BMC Genomics">
        <title>Comparative genome analysis and genome-guided physiological analysis of Roseobacter litoralis.</title>
        <authorList>
            <person name="Kalhoefer D."/>
            <person name="Thole S."/>
            <person name="Voget S."/>
            <person name="Lehmann R."/>
            <person name="Liesegang H."/>
            <person name="Wollher A."/>
            <person name="Daniel R."/>
            <person name="Simon M."/>
            <person name="Brinkhoff T."/>
        </authorList>
    </citation>
    <scope>NUCLEOTIDE SEQUENCE [LARGE SCALE GENOMIC DNA]</scope>
    <source>
        <strain evidence="3">ATCC 49566 / DSM 6996 / JCM 21268 / NBRC 15278 / OCh 149</strain>
    </source>
</reference>
<dbReference type="HOGENOM" id="CLU_2318369_0_0_5"/>
<gene>
    <name evidence="2" type="ordered locus">RLO149_c010720</name>
</gene>
<evidence type="ECO:0000256" key="1">
    <source>
        <dbReference type="SAM" id="Phobius"/>
    </source>
</evidence>
<keyword evidence="1" id="KW-0812">Transmembrane</keyword>
<dbReference type="Proteomes" id="UP000001353">
    <property type="component" value="Chromosome"/>
</dbReference>
<sequence>MDTLWTTTALTGAMALVNVMGTASLKVSAEPNKQAYFAAGIVAYIIGATLFVALLKEHSVAVLAVASTTLQLGLMISLSIWLFEEKINLVQGSAMFVRL</sequence>
<evidence type="ECO:0008006" key="4">
    <source>
        <dbReference type="Google" id="ProtNLM"/>
    </source>
</evidence>
<evidence type="ECO:0000313" key="2">
    <source>
        <dbReference type="EMBL" id="AEI93079.1"/>
    </source>
</evidence>
<dbReference type="KEGG" id="rli:RLO149_c010720"/>
<feature type="transmembrane region" description="Helical" evidence="1">
    <location>
        <begin position="62"/>
        <end position="83"/>
    </location>
</feature>
<accession>F7ZB86</accession>
<dbReference type="STRING" id="391595.RLO149_c010720"/>
<organism evidence="2 3">
    <name type="scientific">Roseobacter litoralis (strain ATCC 49566 / DSM 6996 / JCM 21268 / NBRC 15278 / OCh 149)</name>
    <dbReference type="NCBI Taxonomy" id="391595"/>
    <lineage>
        <taxon>Bacteria</taxon>
        <taxon>Pseudomonadati</taxon>
        <taxon>Pseudomonadota</taxon>
        <taxon>Alphaproteobacteria</taxon>
        <taxon>Rhodobacterales</taxon>
        <taxon>Roseobacteraceae</taxon>
        <taxon>Roseobacter</taxon>
    </lineage>
</organism>
<proteinExistence type="predicted"/>
<feature type="transmembrane region" description="Helical" evidence="1">
    <location>
        <begin position="35"/>
        <end position="55"/>
    </location>
</feature>
<dbReference type="Gene3D" id="1.10.3730.20">
    <property type="match status" value="1"/>
</dbReference>